<dbReference type="Gene3D" id="2.40.50.140">
    <property type="entry name" value="Nucleic acid-binding proteins"/>
    <property type="match status" value="1"/>
</dbReference>
<dbReference type="SMART" id="SM00652">
    <property type="entry name" value="eIF1a"/>
    <property type="match status" value="1"/>
</dbReference>
<keyword evidence="1" id="KW-0396">Initiation factor</keyword>
<accession>W6NFZ0</accession>
<protein>
    <submittedName>
        <fullName evidence="4">S1 domain containing protein</fullName>
    </submittedName>
</protein>
<dbReference type="AlphaFoldDB" id="W6NFZ0"/>
<dbReference type="PANTHER" id="PTHR21668">
    <property type="entry name" value="EIF-1A"/>
    <property type="match status" value="1"/>
</dbReference>
<evidence type="ECO:0000313" key="4">
    <source>
        <dbReference type="EMBL" id="CDL96271.1"/>
    </source>
</evidence>
<reference evidence="4" key="1">
    <citation type="submission" date="2013-03" db="EMBL/GenBank/DDBJ databases">
        <authorList>
            <person name="Aslett M."/>
        </authorList>
    </citation>
    <scope>NUCLEOTIDE SEQUENCE [LARGE SCALE GENOMIC DNA]</scope>
    <source>
        <strain evidence="4">ISE/inbred ISE</strain>
    </source>
</reference>
<evidence type="ECO:0000256" key="1">
    <source>
        <dbReference type="PROSITE-ProRule" id="PRU00181"/>
    </source>
</evidence>
<sequence length="279" mass="30899">MERGDIILAECRDHLGGESNVIYKCAPDEAQRLKDVNELPGYIKCFDGEQRICRIRRKRKRAVIPRIRPGHIVLVKLRDREDCEGIVLLKYKPDEAQQLVENLGKLGIKAGNSEERQTSSNMTSDDNKEEMKGEKGGGEEAGVGAGNEPKTQSENSEEEQIGNVMPFGGNSESEEKSGETAAVGSGSAKKKQSTTSVDSSMEDKCLLEKKSAMNILLECDEEKAEASTPESSTATTSKKISSLNEDIMEYLLENQSRRNIDKTQIAYGYIWCLPAQCKR</sequence>
<feature type="region of interest" description="Disordered" evidence="2">
    <location>
        <begin position="110"/>
        <end position="199"/>
    </location>
</feature>
<dbReference type="EMBL" id="CAVP010060093">
    <property type="protein sequence ID" value="CDL96271.1"/>
    <property type="molecule type" value="Genomic_DNA"/>
</dbReference>
<proteinExistence type="predicted"/>
<dbReference type="SUPFAM" id="SSF50249">
    <property type="entry name" value="Nucleic acid-binding proteins"/>
    <property type="match status" value="1"/>
</dbReference>
<dbReference type="GO" id="GO:0003743">
    <property type="term" value="F:translation initiation factor activity"/>
    <property type="evidence" value="ECO:0007669"/>
    <property type="project" value="UniProtKB-UniRule"/>
</dbReference>
<dbReference type="InterPro" id="IPR006196">
    <property type="entry name" value="RNA-binding_domain_S1_IF1"/>
</dbReference>
<organism evidence="4">
    <name type="scientific">Haemonchus contortus</name>
    <name type="common">Barber pole worm</name>
    <dbReference type="NCBI Taxonomy" id="6289"/>
    <lineage>
        <taxon>Eukaryota</taxon>
        <taxon>Metazoa</taxon>
        <taxon>Ecdysozoa</taxon>
        <taxon>Nematoda</taxon>
        <taxon>Chromadorea</taxon>
        <taxon>Rhabditida</taxon>
        <taxon>Rhabditina</taxon>
        <taxon>Rhabditomorpha</taxon>
        <taxon>Strongyloidea</taxon>
        <taxon>Trichostrongylidae</taxon>
        <taxon>Haemonchus</taxon>
    </lineage>
</organism>
<evidence type="ECO:0000256" key="2">
    <source>
        <dbReference type="SAM" id="MobiDB-lite"/>
    </source>
</evidence>
<name>W6NFZ0_HAECO</name>
<gene>
    <name evidence="4" type="ORF">HCOI_01753400</name>
</gene>
<evidence type="ECO:0000259" key="3">
    <source>
        <dbReference type="PROSITE" id="PS50832"/>
    </source>
</evidence>
<dbReference type="InterPro" id="IPR001253">
    <property type="entry name" value="TIF_eIF-1A"/>
</dbReference>
<feature type="compositionally biased region" description="Basic and acidic residues" evidence="2">
    <location>
        <begin position="125"/>
        <end position="138"/>
    </location>
</feature>
<keyword evidence="1" id="KW-0648">Protein biosynthesis</keyword>
<dbReference type="PROSITE" id="PS50832">
    <property type="entry name" value="S1_IF1_TYPE"/>
    <property type="match status" value="1"/>
</dbReference>
<comment type="caution">
    <text evidence="4">The sequence shown here is derived from an EMBL/GenBank/DDBJ whole genome shotgun (WGS) entry which is preliminary data.</text>
</comment>
<dbReference type="InterPro" id="IPR012340">
    <property type="entry name" value="NA-bd_OB-fold"/>
</dbReference>
<reference evidence="4" key="2">
    <citation type="submission" date="2013-05" db="EMBL/GenBank/DDBJ databases">
        <title>The genome and transcriptome of Haemonchus contortus: a key model parasite for drug and vaccine discovery.</title>
        <authorList>
            <person name="Laing R."/>
            <person name="Kikuchi T."/>
            <person name="Martinelli A."/>
            <person name="Tsai I.J."/>
            <person name="Beech R.N."/>
            <person name="Redman E."/>
            <person name="Holroyd N."/>
            <person name="Bartley D.J."/>
            <person name="Beasley H."/>
            <person name="Britton C."/>
            <person name="Curran D."/>
            <person name="Devaney E."/>
            <person name="Gilabert A."/>
            <person name="Jackson F."/>
            <person name="Hunt M."/>
            <person name="Johnston S."/>
            <person name="Kryukov I."/>
            <person name="Li K."/>
            <person name="Morrison A.A."/>
            <person name="Reid A.J."/>
            <person name="Sargison N."/>
            <person name="Saunders G."/>
            <person name="Wasmuth J.D."/>
            <person name="Wolstenholme A."/>
            <person name="Berriman M."/>
            <person name="Gilleard J.S."/>
            <person name="Cotton J.A."/>
        </authorList>
    </citation>
    <scope>NUCLEOTIDE SEQUENCE [LARGE SCALE GENOMIC DNA]</scope>
    <source>
        <strain evidence="4">ISE/inbred ISE</strain>
    </source>
</reference>
<feature type="domain" description="S1-like" evidence="3">
    <location>
        <begin position="43"/>
        <end position="92"/>
    </location>
</feature>
<dbReference type="GO" id="GO:0003723">
    <property type="term" value="F:RNA binding"/>
    <property type="evidence" value="ECO:0007669"/>
    <property type="project" value="InterPro"/>
</dbReference>